<dbReference type="Gene3D" id="3.40.50.1000">
    <property type="entry name" value="HAD superfamily/HAD-like"/>
    <property type="match status" value="1"/>
</dbReference>
<dbReference type="PANTHER" id="PTHR10000">
    <property type="entry name" value="PHOSPHOSERINE PHOSPHATASE"/>
    <property type="match status" value="1"/>
</dbReference>
<keyword evidence="1" id="KW-0378">Hydrolase</keyword>
<dbReference type="GO" id="GO:0005829">
    <property type="term" value="C:cytosol"/>
    <property type="evidence" value="ECO:0007669"/>
    <property type="project" value="TreeGrafter"/>
</dbReference>
<proteinExistence type="predicted"/>
<gene>
    <name evidence="1" type="ORF">SOMG_04714</name>
</gene>
<dbReference type="PANTHER" id="PTHR10000:SF8">
    <property type="entry name" value="HAD SUPERFAMILY HYDROLASE-LIKE, TYPE 3"/>
    <property type="match status" value="1"/>
</dbReference>
<dbReference type="SFLD" id="SFLDS00003">
    <property type="entry name" value="Haloacid_Dehalogenase"/>
    <property type="match status" value="1"/>
</dbReference>
<dbReference type="KEGG" id="som:SOMG_04714"/>
<dbReference type="SFLD" id="SFLDG01140">
    <property type="entry name" value="C2.B:_Phosphomannomutase_and_P"/>
    <property type="match status" value="1"/>
</dbReference>
<keyword evidence="2" id="KW-1185">Reference proteome</keyword>
<dbReference type="EMBL" id="CP115613">
    <property type="protein sequence ID" value="WBW75389.1"/>
    <property type="molecule type" value="Genomic_DNA"/>
</dbReference>
<dbReference type="Pfam" id="PF08282">
    <property type="entry name" value="Hydrolase_3"/>
    <property type="match status" value="1"/>
</dbReference>
<evidence type="ECO:0000313" key="1">
    <source>
        <dbReference type="EMBL" id="WBW75389.1"/>
    </source>
</evidence>
<name>A0AAE9WFL0_9SCHI</name>
<dbReference type="InterPro" id="IPR006379">
    <property type="entry name" value="HAD-SF_hydro_IIB"/>
</dbReference>
<dbReference type="GO" id="GO:0000287">
    <property type="term" value="F:magnesium ion binding"/>
    <property type="evidence" value="ECO:0007669"/>
    <property type="project" value="TreeGrafter"/>
</dbReference>
<dbReference type="Gene3D" id="3.30.1240.10">
    <property type="match status" value="1"/>
</dbReference>
<dbReference type="InterPro" id="IPR036412">
    <property type="entry name" value="HAD-like_sf"/>
</dbReference>
<evidence type="ECO:0000313" key="2">
    <source>
        <dbReference type="Proteomes" id="UP001212411"/>
    </source>
</evidence>
<dbReference type="GO" id="GO:0016791">
    <property type="term" value="F:phosphatase activity"/>
    <property type="evidence" value="ECO:0007669"/>
    <property type="project" value="TreeGrafter"/>
</dbReference>
<dbReference type="AlphaFoldDB" id="A0AAE9WFL0"/>
<organism evidence="1 2">
    <name type="scientific">Schizosaccharomyces osmophilus</name>
    <dbReference type="NCBI Taxonomy" id="2545709"/>
    <lineage>
        <taxon>Eukaryota</taxon>
        <taxon>Fungi</taxon>
        <taxon>Dikarya</taxon>
        <taxon>Ascomycota</taxon>
        <taxon>Taphrinomycotina</taxon>
        <taxon>Schizosaccharomycetes</taxon>
        <taxon>Schizosaccharomycetales</taxon>
        <taxon>Schizosaccharomycetaceae</taxon>
        <taxon>Schizosaccharomyces</taxon>
    </lineage>
</organism>
<dbReference type="GeneID" id="80878182"/>
<dbReference type="RefSeq" id="XP_056039632.1">
    <property type="nucleotide sequence ID" value="XM_056183493.1"/>
</dbReference>
<dbReference type="NCBIfam" id="TIGR01484">
    <property type="entry name" value="HAD-SF-IIB"/>
    <property type="match status" value="1"/>
</dbReference>
<accession>A0AAE9WFL0</accession>
<sequence length="303" mass="33534">MSVSDKSNNIPSADTVQMVISDVDGTLLDAHHRFHQRTYRAMSYIRETRPDFPIVLATGKQRSAVEAIRVPLGLDAFPAAHVNGCILYNEGKVVSAEYLKPEVVMEVVDATKHNSNIANVVYDDQNVYILTPGREELKNVKRLEEIGEKVVWSMPCDEAKAKVLSGEIKVIKMAVCEDPDKLDVVRDILKPFPKDKFTTTQALAYCIELIPSSCNKGTALQTITNKILPHIKNENVIAFGDGQNDLTMFGVAGWSVAVKNGMQIAIDNARAISRVGNDEGAVGEVLERVFNIPENYTPPEYKF</sequence>
<protein>
    <submittedName>
        <fullName evidence="1">HAD superfamily hydrolase</fullName>
    </submittedName>
</protein>
<dbReference type="InterPro" id="IPR023214">
    <property type="entry name" value="HAD_sf"/>
</dbReference>
<dbReference type="Proteomes" id="UP001212411">
    <property type="component" value="Chromosome 3"/>
</dbReference>
<dbReference type="SUPFAM" id="SSF56784">
    <property type="entry name" value="HAD-like"/>
    <property type="match status" value="1"/>
</dbReference>
<reference evidence="1 2" key="1">
    <citation type="journal article" date="2023" name="G3 (Bethesda)">
        <title>A high-quality reference genome for the fission yeast Schizosaccharomyces osmophilus.</title>
        <authorList>
            <person name="Jia G.S."/>
            <person name="Zhang W.C."/>
            <person name="Liang Y."/>
            <person name="Liu X.H."/>
            <person name="Rhind N."/>
            <person name="Pidoux A."/>
            <person name="Brysch-Herzberg M."/>
            <person name="Du L.L."/>
        </authorList>
    </citation>
    <scope>NUCLEOTIDE SEQUENCE [LARGE SCALE GENOMIC DNA]</scope>
    <source>
        <strain evidence="1 2">CBS 15793</strain>
    </source>
</reference>